<dbReference type="AlphaFoldDB" id="A0A3R9RLM7"/>
<dbReference type="Pfam" id="PF02589">
    <property type="entry name" value="LUD_dom"/>
    <property type="match status" value="1"/>
</dbReference>
<dbReference type="RefSeq" id="WP_125672071.1">
    <property type="nucleotide sequence ID" value="NZ_RCOS01000129.1"/>
</dbReference>
<dbReference type="Proteomes" id="UP000277582">
    <property type="component" value="Unassembled WGS sequence"/>
</dbReference>
<keyword evidence="4" id="KW-1185">Reference proteome</keyword>
<evidence type="ECO:0000313" key="5">
    <source>
        <dbReference type="Proteomes" id="UP000316217"/>
    </source>
</evidence>
<reference evidence="3 5" key="2">
    <citation type="journal article" date="2019" name="Nat. Microbiol.">
        <title>Wide diversity of methane and short-chain alkane metabolisms in uncultured archaea.</title>
        <authorList>
            <person name="Borrel G."/>
            <person name="Adam P.S."/>
            <person name="McKay L.J."/>
            <person name="Chen L.X."/>
            <person name="Sierra-Garcia I.N."/>
            <person name="Sieber C.M."/>
            <person name="Letourneur Q."/>
            <person name="Ghozlane A."/>
            <person name="Andersen G.L."/>
            <person name="Li W.J."/>
            <person name="Hallam S.J."/>
            <person name="Muyzer G."/>
            <person name="de Oliveira V.M."/>
            <person name="Inskeep W.P."/>
            <person name="Banfield J.F."/>
            <person name="Gribaldo S."/>
        </authorList>
    </citation>
    <scope>NUCLEOTIDE SEQUENCE [LARGE SCALE GENOMIC DNA]</scope>
    <source>
        <strain evidence="3">NM4</strain>
    </source>
</reference>
<organism evidence="2 4">
    <name type="scientific">Candidatus Methanodesulfokora washburnensis</name>
    <dbReference type="NCBI Taxonomy" id="2478471"/>
    <lineage>
        <taxon>Archaea</taxon>
        <taxon>Thermoproteota</taxon>
        <taxon>Candidatus Korarchaeia</taxon>
        <taxon>Candidatus Korarchaeia incertae sedis</taxon>
        <taxon>Candidatus Methanodesulfokora</taxon>
    </lineage>
</organism>
<evidence type="ECO:0000259" key="1">
    <source>
        <dbReference type="Pfam" id="PF02589"/>
    </source>
</evidence>
<comment type="caution">
    <text evidence="2">The sequence shown here is derived from an EMBL/GenBank/DDBJ whole genome shotgun (WGS) entry which is preliminary data.</text>
</comment>
<feature type="domain" description="LUD" evidence="1">
    <location>
        <begin position="18"/>
        <end position="185"/>
    </location>
</feature>
<evidence type="ECO:0000313" key="3">
    <source>
        <dbReference type="EMBL" id="RZN59248.1"/>
    </source>
</evidence>
<sequence>MDYELAKKKFYLELCNSMEQALKSRGWRTRVFERLEDAKEAILMEIPEGASVGIPGSVTARQLGLIDALKQRARVFEHWTSPDTADEMRIMETRADVFISSANAASLTGEIVVLDATGNRIVGSTLGPKKIIFLLSANKIERDLNSALQRAWWKAVEINAIRLGVDPKSILNFTLILHGPPRKAESLVVLIADEMGY</sequence>
<dbReference type="Proteomes" id="UP000316217">
    <property type="component" value="Unassembled WGS sequence"/>
</dbReference>
<gene>
    <name evidence="2" type="ORF">D6D85_11340</name>
    <name evidence="3" type="ORF">EF810_06940</name>
</gene>
<proteinExistence type="predicted"/>
<dbReference type="InterPro" id="IPR003741">
    <property type="entry name" value="LUD_dom"/>
</dbReference>
<dbReference type="EMBL" id="RXII01000107">
    <property type="protein sequence ID" value="RZN59248.1"/>
    <property type="molecule type" value="Genomic_DNA"/>
</dbReference>
<dbReference type="PANTHER" id="PTHR36179">
    <property type="entry name" value="LUD_DOM DOMAIN-CONTAINING PROTEIN"/>
    <property type="match status" value="1"/>
</dbReference>
<name>A0A3R9RLM7_9CREN</name>
<accession>A0A3R9RLM7</accession>
<evidence type="ECO:0000313" key="2">
    <source>
        <dbReference type="EMBL" id="RSN73081.1"/>
    </source>
</evidence>
<evidence type="ECO:0000313" key="4">
    <source>
        <dbReference type="Proteomes" id="UP000277582"/>
    </source>
</evidence>
<dbReference type="EMBL" id="RCOS01000129">
    <property type="protein sequence ID" value="RSN73081.1"/>
    <property type="molecule type" value="Genomic_DNA"/>
</dbReference>
<dbReference type="PANTHER" id="PTHR36179:SF2">
    <property type="entry name" value="LUD DOMAIN-CONTAINING PROTEIN"/>
    <property type="match status" value="1"/>
</dbReference>
<reference evidence="2 4" key="1">
    <citation type="submission" date="2018-10" db="EMBL/GenBank/DDBJ databases">
        <title>Co-occurring genomic capacity for anaerobic methane metabolism and dissimilatory sulfite reduction discovered in the Korarchaeota.</title>
        <authorList>
            <person name="Mckay L.J."/>
            <person name="Dlakic M."/>
            <person name="Fields M.W."/>
            <person name="Delmont T.O."/>
            <person name="Eren A.M."/>
            <person name="Jay Z.J."/>
            <person name="Klingelsmith K.B."/>
            <person name="Rusch D.B."/>
            <person name="Inskeep W.P."/>
        </authorList>
    </citation>
    <scope>NUCLEOTIDE SEQUENCE [LARGE SCALE GENOMIC DNA]</scope>
    <source>
        <strain evidence="2 4">MDKW</strain>
    </source>
</reference>
<protein>
    <recommendedName>
        <fullName evidence="1">LUD domain-containing protein</fullName>
    </recommendedName>
</protein>